<dbReference type="EMBL" id="AAGUDP010000074">
    <property type="protein sequence ID" value="EBS0566362.1"/>
    <property type="molecule type" value="Genomic_DNA"/>
</dbReference>
<sequence>FPVTPNRFTEDLIDSRDIYTEEYIRATMHLSQTFFVVVNTPRLTVTRTLLDKCYDPGQYRTVGKNYPDVPVRIGHGYLPEFNVMERERFYVMSCPHYLTHNAMRHRNNTDEVTFTRDMDYGYRAVDHADAAQLLITVGAV</sequence>
<evidence type="ECO:0000313" key="1">
    <source>
        <dbReference type="EMBL" id="EBS0566362.1"/>
    </source>
</evidence>
<organism evidence="1">
    <name type="scientific">Salmonella muenchen</name>
    <dbReference type="NCBI Taxonomy" id="596"/>
    <lineage>
        <taxon>Bacteria</taxon>
        <taxon>Pseudomonadati</taxon>
        <taxon>Pseudomonadota</taxon>
        <taxon>Gammaproteobacteria</taxon>
        <taxon>Enterobacterales</taxon>
        <taxon>Enterobacteriaceae</taxon>
        <taxon>Salmonella</taxon>
    </lineage>
</organism>
<dbReference type="AlphaFoldDB" id="A0A5U8XTG8"/>
<feature type="non-terminal residue" evidence="1">
    <location>
        <position position="1"/>
    </location>
</feature>
<protein>
    <submittedName>
        <fullName evidence="1">Uncharacterized protein</fullName>
    </submittedName>
</protein>
<gene>
    <name evidence="1" type="ORF">DTU56_25180</name>
</gene>
<comment type="caution">
    <text evidence="1">The sequence shown here is derived from an EMBL/GenBank/DDBJ whole genome shotgun (WGS) entry which is preliminary data.</text>
</comment>
<proteinExistence type="predicted"/>
<name>A0A5U8XTG8_SALMU</name>
<reference evidence="1" key="1">
    <citation type="submission" date="2018-07" db="EMBL/GenBank/DDBJ databases">
        <authorList>
            <person name="Ashton P.M."/>
            <person name="Dallman T."/>
            <person name="Nair S."/>
            <person name="De Pinna E."/>
            <person name="Peters T."/>
            <person name="Grant K."/>
        </authorList>
    </citation>
    <scope>NUCLEOTIDE SEQUENCE</scope>
    <source>
        <strain evidence="1">142535</strain>
    </source>
</reference>
<accession>A0A5U8XTG8</accession>